<dbReference type="Proteomes" id="UP000319383">
    <property type="component" value="Chromosome"/>
</dbReference>
<proteinExistence type="predicted"/>
<keyword evidence="2" id="KW-1185">Reference proteome</keyword>
<accession>A0A517ZUE0</accession>
<dbReference type="KEGG" id="sdyn:Mal52_45890"/>
<reference evidence="1 2" key="1">
    <citation type="submission" date="2019-02" db="EMBL/GenBank/DDBJ databases">
        <title>Deep-cultivation of Planctomycetes and their phenomic and genomic characterization uncovers novel biology.</title>
        <authorList>
            <person name="Wiegand S."/>
            <person name="Jogler M."/>
            <person name="Boedeker C."/>
            <person name="Pinto D."/>
            <person name="Vollmers J."/>
            <person name="Rivas-Marin E."/>
            <person name="Kohn T."/>
            <person name="Peeters S.H."/>
            <person name="Heuer A."/>
            <person name="Rast P."/>
            <person name="Oberbeckmann S."/>
            <person name="Bunk B."/>
            <person name="Jeske O."/>
            <person name="Meyerdierks A."/>
            <person name="Storesund J.E."/>
            <person name="Kallscheuer N."/>
            <person name="Luecker S."/>
            <person name="Lage O.M."/>
            <person name="Pohl T."/>
            <person name="Merkel B.J."/>
            <person name="Hornburger P."/>
            <person name="Mueller R.-W."/>
            <person name="Bruemmer F."/>
            <person name="Labrenz M."/>
            <person name="Spormann A.M."/>
            <person name="Op den Camp H."/>
            <person name="Overmann J."/>
            <person name="Amann R."/>
            <person name="Jetten M.S.M."/>
            <person name="Mascher T."/>
            <person name="Medema M.H."/>
            <person name="Devos D.P."/>
            <person name="Kaster A.-K."/>
            <person name="Ovreas L."/>
            <person name="Rohde M."/>
            <person name="Galperin M.Y."/>
            <person name="Jogler C."/>
        </authorList>
    </citation>
    <scope>NUCLEOTIDE SEQUENCE [LARGE SCALE GENOMIC DNA]</scope>
    <source>
        <strain evidence="1 2">Mal52</strain>
    </source>
</reference>
<evidence type="ECO:0000313" key="2">
    <source>
        <dbReference type="Proteomes" id="UP000319383"/>
    </source>
</evidence>
<evidence type="ECO:0000313" key="1">
    <source>
        <dbReference type="EMBL" id="QDU46092.1"/>
    </source>
</evidence>
<dbReference type="EMBL" id="CP036276">
    <property type="protein sequence ID" value="QDU46092.1"/>
    <property type="molecule type" value="Genomic_DNA"/>
</dbReference>
<dbReference type="AlphaFoldDB" id="A0A517ZUE0"/>
<name>A0A517ZUE0_9PLAN</name>
<protein>
    <submittedName>
        <fullName evidence="1">Uncharacterized protein</fullName>
    </submittedName>
</protein>
<organism evidence="1 2">
    <name type="scientific">Symmachiella dynata</name>
    <dbReference type="NCBI Taxonomy" id="2527995"/>
    <lineage>
        <taxon>Bacteria</taxon>
        <taxon>Pseudomonadati</taxon>
        <taxon>Planctomycetota</taxon>
        <taxon>Planctomycetia</taxon>
        <taxon>Planctomycetales</taxon>
        <taxon>Planctomycetaceae</taxon>
        <taxon>Symmachiella</taxon>
    </lineage>
</organism>
<gene>
    <name evidence="1" type="ORF">Mal52_45890</name>
</gene>
<sequence length="50" mass="5379">MGGLERFFRGGAAAGVRYSRSADSTVLQLALSAYKESLWATLCAAVFCIY</sequence>